<protein>
    <submittedName>
        <fullName evidence="4">Uncharacterized protein</fullName>
    </submittedName>
</protein>
<evidence type="ECO:0000313" key="4">
    <source>
        <dbReference type="EMBL" id="KAL3874786.1"/>
    </source>
</evidence>
<evidence type="ECO:0000256" key="1">
    <source>
        <dbReference type="SAM" id="MobiDB-lite"/>
    </source>
</evidence>
<keyword evidence="2" id="KW-1133">Transmembrane helix</keyword>
<feature type="chain" id="PRO_5044742196" evidence="3">
    <location>
        <begin position="22"/>
        <end position="441"/>
    </location>
</feature>
<feature type="compositionally biased region" description="Polar residues" evidence="1">
    <location>
        <begin position="415"/>
        <end position="433"/>
    </location>
</feature>
<evidence type="ECO:0000256" key="2">
    <source>
        <dbReference type="SAM" id="Phobius"/>
    </source>
</evidence>
<feature type="signal peptide" evidence="3">
    <location>
        <begin position="1"/>
        <end position="21"/>
    </location>
</feature>
<keyword evidence="2" id="KW-0472">Membrane</keyword>
<evidence type="ECO:0000256" key="3">
    <source>
        <dbReference type="SAM" id="SignalP"/>
    </source>
</evidence>
<evidence type="ECO:0000313" key="5">
    <source>
        <dbReference type="Proteomes" id="UP001634394"/>
    </source>
</evidence>
<feature type="compositionally biased region" description="Basic and acidic residues" evidence="1">
    <location>
        <begin position="320"/>
        <end position="333"/>
    </location>
</feature>
<keyword evidence="5" id="KW-1185">Reference proteome</keyword>
<accession>A0ABD3WMT2</accession>
<gene>
    <name evidence="4" type="ORF">ACJMK2_037755</name>
</gene>
<feature type="region of interest" description="Disordered" evidence="1">
    <location>
        <begin position="292"/>
        <end position="356"/>
    </location>
</feature>
<name>A0ABD3WMT2_SINWO</name>
<dbReference type="AlphaFoldDB" id="A0ABD3WMT2"/>
<dbReference type="EMBL" id="JBJQND010000006">
    <property type="protein sequence ID" value="KAL3874786.1"/>
    <property type="molecule type" value="Genomic_DNA"/>
</dbReference>
<proteinExistence type="predicted"/>
<reference evidence="4 5" key="1">
    <citation type="submission" date="2024-11" db="EMBL/GenBank/DDBJ databases">
        <title>Chromosome-level genome assembly of the freshwater bivalve Anodonta woodiana.</title>
        <authorList>
            <person name="Chen X."/>
        </authorList>
    </citation>
    <scope>NUCLEOTIDE SEQUENCE [LARGE SCALE GENOMIC DNA]</scope>
    <source>
        <strain evidence="4">MN2024</strain>
        <tissue evidence="4">Gills</tissue>
    </source>
</reference>
<comment type="caution">
    <text evidence="4">The sequence shown here is derived from an EMBL/GenBank/DDBJ whole genome shotgun (WGS) entry which is preliminary data.</text>
</comment>
<dbReference type="Proteomes" id="UP001634394">
    <property type="component" value="Unassembled WGS sequence"/>
</dbReference>
<keyword evidence="2" id="KW-0812">Transmembrane</keyword>
<feature type="compositionally biased region" description="Low complexity" evidence="1">
    <location>
        <begin position="292"/>
        <end position="309"/>
    </location>
</feature>
<feature type="region of interest" description="Disordered" evidence="1">
    <location>
        <begin position="388"/>
        <end position="441"/>
    </location>
</feature>
<feature type="region of interest" description="Disordered" evidence="1">
    <location>
        <begin position="219"/>
        <end position="250"/>
    </location>
</feature>
<feature type="transmembrane region" description="Helical" evidence="2">
    <location>
        <begin position="255"/>
        <end position="278"/>
    </location>
</feature>
<sequence>MKEGGSLIVIFLLICIETISSLDYENMCQHQFSQGCPVHDGASWNCAKVLTNCSSDRYHCVLNSTGQPFNVTHTCVPLIECVKGTIPIYDERKKAISCKPCREGYYQPRDAWSDETPECLERHTCEEEGHKIECDAGTGSSNTQDVYCRCDARKGYILTNFENREKCVEWAHATCYFSPCPDGQERLLNYSCAPLCPLGQKRDDNDICIPISLVIQTTSSSNDSSTVSGETTPKTTTATTTPTSTSMPTAIDSNIPTIIAIVMSGFVLIILGVLLILFRRWYLSKQNQREQNQIEQNQSDQNQSDQNQSVMNPGRTRRQKPTDPRTESEEKAINQETGANAAAGNNSSKRARTNKGKAVVYQKIYVNADVAQIGKKNKLTKYNVSAMHQETSDDSSSNVSRRSSDSDLTDLPHLPNSSQGELPVNRNLSSQRNSSEDRTLS</sequence>
<organism evidence="4 5">
    <name type="scientific">Sinanodonta woodiana</name>
    <name type="common">Chinese pond mussel</name>
    <name type="synonym">Anodonta woodiana</name>
    <dbReference type="NCBI Taxonomy" id="1069815"/>
    <lineage>
        <taxon>Eukaryota</taxon>
        <taxon>Metazoa</taxon>
        <taxon>Spiralia</taxon>
        <taxon>Lophotrochozoa</taxon>
        <taxon>Mollusca</taxon>
        <taxon>Bivalvia</taxon>
        <taxon>Autobranchia</taxon>
        <taxon>Heteroconchia</taxon>
        <taxon>Palaeoheterodonta</taxon>
        <taxon>Unionida</taxon>
        <taxon>Unionoidea</taxon>
        <taxon>Unionidae</taxon>
        <taxon>Unioninae</taxon>
        <taxon>Sinanodonta</taxon>
    </lineage>
</organism>
<keyword evidence="3" id="KW-0732">Signal</keyword>